<keyword evidence="1" id="KW-0808">Transferase</keyword>
<dbReference type="GO" id="GO:0016779">
    <property type="term" value="F:nucleotidyltransferase activity"/>
    <property type="evidence" value="ECO:0007669"/>
    <property type="project" value="UniProtKB-KW"/>
</dbReference>
<dbReference type="EMBL" id="VRYY01000670">
    <property type="protein sequence ID" value="MBG3878669.1"/>
    <property type="molecule type" value="Genomic_DNA"/>
</dbReference>
<organism evidence="1 2">
    <name type="scientific">Nitratidesulfovibrio oxamicus</name>
    <dbReference type="NCBI Taxonomy" id="32016"/>
    <lineage>
        <taxon>Bacteria</taxon>
        <taxon>Pseudomonadati</taxon>
        <taxon>Thermodesulfobacteriota</taxon>
        <taxon>Desulfovibrionia</taxon>
        <taxon>Desulfovibrionales</taxon>
        <taxon>Desulfovibrionaceae</taxon>
        <taxon>Nitratidesulfovibrio</taxon>
    </lineage>
</organism>
<name>A0ABS0J8J1_9BACT</name>
<accession>A0ABS0J8J1</accession>
<gene>
    <name evidence="1" type="ORF">FVW20_17070</name>
</gene>
<protein>
    <submittedName>
        <fullName evidence="1">Acylneuraminate cytidylyltransferase family protein</fullName>
    </submittedName>
</protein>
<dbReference type="InterPro" id="IPR003329">
    <property type="entry name" value="Cytidylyl_trans"/>
</dbReference>
<keyword evidence="2" id="KW-1185">Reference proteome</keyword>
<proteinExistence type="predicted"/>
<keyword evidence="1" id="KW-0548">Nucleotidyltransferase</keyword>
<dbReference type="Proteomes" id="UP001194469">
    <property type="component" value="Unassembled WGS sequence"/>
</dbReference>
<dbReference type="PANTHER" id="PTHR21485">
    <property type="entry name" value="HAD SUPERFAMILY MEMBERS CMAS AND KDSC"/>
    <property type="match status" value="1"/>
</dbReference>
<dbReference type="Gene3D" id="3.90.550.10">
    <property type="entry name" value="Spore Coat Polysaccharide Biosynthesis Protein SpsA, Chain A"/>
    <property type="match status" value="1"/>
</dbReference>
<reference evidence="1 2" key="1">
    <citation type="submission" date="2019-08" db="EMBL/GenBank/DDBJ databases">
        <authorList>
            <person name="Luo N."/>
        </authorList>
    </citation>
    <scope>NUCLEOTIDE SEQUENCE [LARGE SCALE GENOMIC DNA]</scope>
    <source>
        <strain evidence="1 2">NCIMB 9442</strain>
    </source>
</reference>
<dbReference type="InterPro" id="IPR050793">
    <property type="entry name" value="CMP-NeuNAc_synthase"/>
</dbReference>
<dbReference type="InterPro" id="IPR029044">
    <property type="entry name" value="Nucleotide-diphossugar_trans"/>
</dbReference>
<dbReference type="CDD" id="cd02513">
    <property type="entry name" value="CMP-NeuAc_Synthase"/>
    <property type="match status" value="1"/>
</dbReference>
<dbReference type="PANTHER" id="PTHR21485:SF6">
    <property type="entry name" value="N-ACYLNEURAMINATE CYTIDYLYLTRANSFERASE-RELATED"/>
    <property type="match status" value="1"/>
</dbReference>
<dbReference type="Pfam" id="PF02348">
    <property type="entry name" value="CTP_transf_3"/>
    <property type="match status" value="1"/>
</dbReference>
<dbReference type="SUPFAM" id="SSF53448">
    <property type="entry name" value="Nucleotide-diphospho-sugar transferases"/>
    <property type="match status" value="1"/>
</dbReference>
<dbReference type="RefSeq" id="WP_196610527.1">
    <property type="nucleotide sequence ID" value="NZ_VRYY01000670.1"/>
</dbReference>
<evidence type="ECO:0000313" key="1">
    <source>
        <dbReference type="EMBL" id="MBG3878669.1"/>
    </source>
</evidence>
<comment type="caution">
    <text evidence="1">The sequence shown here is derived from an EMBL/GenBank/DDBJ whole genome shotgun (WGS) entry which is preliminary data.</text>
</comment>
<sequence>MPTPAPHNAETAGPILGLITARGGSKRIPGKNLRIAGGKPLLAWTIEAALQSRLLSRVVLSTDDPQIAAAGRLYGAEVPFLRPAELATDTSAHILCVLDALDRLRDLDGFAPTAVCLLQPTSPLRQACDIDALLTQAAATRPPAMVSVNACTEHPYFARSVSATGELMPFVPQNLAYAREQDLEPACFINGAIYYNTVESLRKHKTFYPEGLRGHLMPRERSLQVDEPFDLHLADLLLSNPMPSTARSTGCENS</sequence>
<evidence type="ECO:0000313" key="2">
    <source>
        <dbReference type="Proteomes" id="UP001194469"/>
    </source>
</evidence>